<comment type="similarity">
    <text evidence="2">Belongs to the EamA transporter family.</text>
</comment>
<dbReference type="STRING" id="112248.SAMN05444392_1052"/>
<keyword evidence="5 6" id="KW-0472">Membrane</keyword>
<organism evidence="8 9">
    <name type="scientific">Seinonella peptonophila</name>
    <dbReference type="NCBI Taxonomy" id="112248"/>
    <lineage>
        <taxon>Bacteria</taxon>
        <taxon>Bacillati</taxon>
        <taxon>Bacillota</taxon>
        <taxon>Bacilli</taxon>
        <taxon>Bacillales</taxon>
        <taxon>Thermoactinomycetaceae</taxon>
        <taxon>Seinonella</taxon>
    </lineage>
</organism>
<feature type="transmembrane region" description="Helical" evidence="6">
    <location>
        <begin position="241"/>
        <end position="263"/>
    </location>
</feature>
<feature type="transmembrane region" description="Helical" evidence="6">
    <location>
        <begin position="153"/>
        <end position="170"/>
    </location>
</feature>
<dbReference type="InterPro" id="IPR037185">
    <property type="entry name" value="EmrE-like"/>
</dbReference>
<dbReference type="Pfam" id="PF00892">
    <property type="entry name" value="EamA"/>
    <property type="match status" value="2"/>
</dbReference>
<comment type="subcellular location">
    <subcellularLocation>
        <location evidence="1">Endomembrane system</location>
        <topology evidence="1">Multi-pass membrane protein</topology>
    </subcellularLocation>
</comment>
<feature type="domain" description="EamA" evidence="7">
    <location>
        <begin position="153"/>
        <end position="288"/>
    </location>
</feature>
<feature type="transmembrane region" description="Helical" evidence="6">
    <location>
        <begin position="269"/>
        <end position="288"/>
    </location>
</feature>
<sequence length="303" mass="33857">MSKRLIYLILLSVALMWGTTYVGSKAVLHMVPPTVAAMIRWGFATLFLAPLYLVRKVEKPRGREWIMVALVGMLGVGLYQALFFGGLHYTTSSDATMILSVGNPGFTVLFTLLFFRQRLSQKQLIGFTIAFIGAILFFSTLQQTNHVDADRLIGIGFMILTACCGAWYAILAGRLMKRFDSLLISIICTFAGTLLLTLMALPELQSVNWKQLPWQFWLVEIFLGLFPSALANLLYFKAIELVGASLAISVNYLVPIISLWLSSLLLNDTITLVQIMGSLIMIIGVWLIQQQTEEINNRKYKSG</sequence>
<dbReference type="InterPro" id="IPR000620">
    <property type="entry name" value="EamA_dom"/>
</dbReference>
<dbReference type="PANTHER" id="PTHR32322">
    <property type="entry name" value="INNER MEMBRANE TRANSPORTER"/>
    <property type="match status" value="1"/>
</dbReference>
<dbReference type="SUPFAM" id="SSF103481">
    <property type="entry name" value="Multidrug resistance efflux transporter EmrE"/>
    <property type="match status" value="2"/>
</dbReference>
<dbReference type="Proteomes" id="UP000184476">
    <property type="component" value="Unassembled WGS sequence"/>
</dbReference>
<evidence type="ECO:0000256" key="6">
    <source>
        <dbReference type="SAM" id="Phobius"/>
    </source>
</evidence>
<dbReference type="AlphaFoldDB" id="A0A1M4XGZ3"/>
<name>A0A1M4XGZ3_9BACL</name>
<feature type="transmembrane region" description="Helical" evidence="6">
    <location>
        <begin position="34"/>
        <end position="53"/>
    </location>
</feature>
<dbReference type="RefSeq" id="WP_073154634.1">
    <property type="nucleotide sequence ID" value="NZ_FQVL01000005.1"/>
</dbReference>
<accession>A0A1M4XGZ3</accession>
<feature type="domain" description="EamA" evidence="7">
    <location>
        <begin position="6"/>
        <end position="138"/>
    </location>
</feature>
<dbReference type="EMBL" id="FQVL01000005">
    <property type="protein sequence ID" value="SHE92824.1"/>
    <property type="molecule type" value="Genomic_DNA"/>
</dbReference>
<dbReference type="InterPro" id="IPR050638">
    <property type="entry name" value="AA-Vitamin_Transporters"/>
</dbReference>
<protein>
    <submittedName>
        <fullName evidence="8">Permease of the drug/metabolite transporter (DMT) superfamily</fullName>
    </submittedName>
</protein>
<evidence type="ECO:0000256" key="3">
    <source>
        <dbReference type="ARBA" id="ARBA00022692"/>
    </source>
</evidence>
<feature type="transmembrane region" description="Helical" evidence="6">
    <location>
        <begin position="182"/>
        <end position="202"/>
    </location>
</feature>
<proteinExistence type="inferred from homology"/>
<gene>
    <name evidence="8" type="ORF">SAMN05444392_1052</name>
</gene>
<evidence type="ECO:0000256" key="4">
    <source>
        <dbReference type="ARBA" id="ARBA00022989"/>
    </source>
</evidence>
<evidence type="ECO:0000313" key="8">
    <source>
        <dbReference type="EMBL" id="SHE92824.1"/>
    </source>
</evidence>
<keyword evidence="4 6" id="KW-1133">Transmembrane helix</keyword>
<evidence type="ECO:0000256" key="1">
    <source>
        <dbReference type="ARBA" id="ARBA00004127"/>
    </source>
</evidence>
<dbReference type="GO" id="GO:0016020">
    <property type="term" value="C:membrane"/>
    <property type="evidence" value="ECO:0007669"/>
    <property type="project" value="UniProtKB-SubCell"/>
</dbReference>
<feature type="transmembrane region" description="Helical" evidence="6">
    <location>
        <begin position="95"/>
        <end position="115"/>
    </location>
</feature>
<evidence type="ECO:0000313" key="9">
    <source>
        <dbReference type="Proteomes" id="UP000184476"/>
    </source>
</evidence>
<reference evidence="8 9" key="1">
    <citation type="submission" date="2016-11" db="EMBL/GenBank/DDBJ databases">
        <authorList>
            <person name="Jaros S."/>
            <person name="Januszkiewicz K."/>
            <person name="Wedrychowicz H."/>
        </authorList>
    </citation>
    <scope>NUCLEOTIDE SEQUENCE [LARGE SCALE GENOMIC DNA]</scope>
    <source>
        <strain evidence="8 9">DSM 44666</strain>
    </source>
</reference>
<feature type="transmembrane region" description="Helical" evidence="6">
    <location>
        <begin position="214"/>
        <end position="234"/>
    </location>
</feature>
<keyword evidence="9" id="KW-1185">Reference proteome</keyword>
<dbReference type="OrthoDB" id="9805239at2"/>
<dbReference type="PANTHER" id="PTHR32322:SF2">
    <property type="entry name" value="EAMA DOMAIN-CONTAINING PROTEIN"/>
    <property type="match status" value="1"/>
</dbReference>
<evidence type="ECO:0000256" key="2">
    <source>
        <dbReference type="ARBA" id="ARBA00007362"/>
    </source>
</evidence>
<dbReference type="Gene3D" id="1.10.3730.20">
    <property type="match status" value="1"/>
</dbReference>
<feature type="transmembrane region" description="Helical" evidence="6">
    <location>
        <begin position="124"/>
        <end position="141"/>
    </location>
</feature>
<evidence type="ECO:0000256" key="5">
    <source>
        <dbReference type="ARBA" id="ARBA00023136"/>
    </source>
</evidence>
<feature type="transmembrane region" description="Helical" evidence="6">
    <location>
        <begin position="65"/>
        <end position="89"/>
    </location>
</feature>
<evidence type="ECO:0000259" key="7">
    <source>
        <dbReference type="Pfam" id="PF00892"/>
    </source>
</evidence>
<keyword evidence="3 6" id="KW-0812">Transmembrane</keyword>